<sequence>MMAKGSKSWYEVYERRISDIEKEEELCIGDDYKMKTSKCLPWSLDNNLLTTRAGGYSVSKLNIVIGIILYVMWSIIFFVYP</sequence>
<proteinExistence type="predicted"/>
<evidence type="ECO:0000256" key="1">
    <source>
        <dbReference type="SAM" id="Phobius"/>
    </source>
</evidence>
<evidence type="ECO:0000313" key="2">
    <source>
        <dbReference type="EMBL" id="GJM51467.1"/>
    </source>
</evidence>
<reference evidence="2" key="1">
    <citation type="submission" date="2021-11" db="EMBL/GenBank/DDBJ databases">
        <title>Draft genome sequence of Capnocytophaga sp. strain KC07075 isolated from cat oral cavity.</title>
        <authorList>
            <person name="Suzuki M."/>
            <person name="Imaoka K."/>
            <person name="Kimura M."/>
            <person name="Morikawa S."/>
            <person name="Maeda K."/>
        </authorList>
    </citation>
    <scope>NUCLEOTIDE SEQUENCE</scope>
    <source>
        <strain evidence="2">KC07075</strain>
    </source>
</reference>
<gene>
    <name evidence="2" type="ORF">RCZ15_24400</name>
</gene>
<keyword evidence="1" id="KW-1133">Transmembrane helix</keyword>
<accession>A0AAV5B0C0</accession>
<dbReference type="Pfam" id="PF24838">
    <property type="entry name" value="8xMP"/>
    <property type="match status" value="1"/>
</dbReference>
<feature type="transmembrane region" description="Helical" evidence="1">
    <location>
        <begin position="61"/>
        <end position="80"/>
    </location>
</feature>
<keyword evidence="1" id="KW-0812">Transmembrane</keyword>
<evidence type="ECO:0000313" key="3">
    <source>
        <dbReference type="Proteomes" id="UP001207736"/>
    </source>
</evidence>
<keyword evidence="1" id="KW-0472">Membrane</keyword>
<protein>
    <submittedName>
        <fullName evidence="2">Uncharacterized protein</fullName>
    </submittedName>
</protein>
<dbReference type="InterPro" id="IPR056918">
    <property type="entry name" value="8xMP"/>
</dbReference>
<dbReference type="EMBL" id="BQKA01000058">
    <property type="protein sequence ID" value="GJM51467.1"/>
    <property type="molecule type" value="Genomic_DNA"/>
</dbReference>
<dbReference type="Proteomes" id="UP001207736">
    <property type="component" value="Unassembled WGS sequence"/>
</dbReference>
<dbReference type="AlphaFoldDB" id="A0AAV5B0C0"/>
<comment type="caution">
    <text evidence="2">The sequence shown here is derived from an EMBL/GenBank/DDBJ whole genome shotgun (WGS) entry which is preliminary data.</text>
</comment>
<dbReference type="RefSeq" id="WP_264845129.1">
    <property type="nucleotide sequence ID" value="NZ_BPMA01000004.1"/>
</dbReference>
<organism evidence="2 3">
    <name type="scientific">Capnocytophaga catalasegens</name>
    <dbReference type="NCBI Taxonomy" id="1004260"/>
    <lineage>
        <taxon>Bacteria</taxon>
        <taxon>Pseudomonadati</taxon>
        <taxon>Bacteroidota</taxon>
        <taxon>Flavobacteriia</taxon>
        <taxon>Flavobacteriales</taxon>
        <taxon>Flavobacteriaceae</taxon>
        <taxon>Capnocytophaga</taxon>
    </lineage>
</organism>
<name>A0AAV5B0C0_9FLAO</name>